<keyword evidence="1" id="KW-1133">Transmembrane helix</keyword>
<reference evidence="3" key="1">
    <citation type="journal article" date="2012" name="Nature">
        <title>The tomato genome sequence provides insights into fleshy fruit evolution.</title>
        <authorList>
            <consortium name="Tomato Genome Consortium"/>
        </authorList>
    </citation>
    <scope>NUCLEOTIDE SEQUENCE [LARGE SCALE GENOMIC DNA]</scope>
    <source>
        <strain evidence="3">cv. Heinz 1706</strain>
    </source>
</reference>
<dbReference type="Pfam" id="PF10536">
    <property type="entry name" value="PMD"/>
    <property type="match status" value="2"/>
</dbReference>
<dbReference type="PANTHER" id="PTHR46033">
    <property type="entry name" value="PROTEIN MAIN-LIKE 2"/>
    <property type="match status" value="1"/>
</dbReference>
<keyword evidence="1" id="KW-0472">Membrane</keyword>
<reference evidence="3" key="2">
    <citation type="submission" date="2015-06" db="UniProtKB">
        <authorList>
            <consortium name="EnsemblPlants"/>
        </authorList>
    </citation>
    <scope>IDENTIFICATION</scope>
    <source>
        <strain evidence="3">cv. Heinz 1706</strain>
    </source>
</reference>
<keyword evidence="1" id="KW-0812">Transmembrane</keyword>
<keyword evidence="4" id="KW-1185">Reference proteome</keyword>
<dbReference type="PhylomeDB" id="K4BQI4"/>
<name>K4BQI4_SOLLC</name>
<evidence type="ECO:0000256" key="1">
    <source>
        <dbReference type="SAM" id="Phobius"/>
    </source>
</evidence>
<feature type="transmembrane region" description="Helical" evidence="1">
    <location>
        <begin position="12"/>
        <end position="33"/>
    </location>
</feature>
<organism evidence="3">
    <name type="scientific">Solanum lycopersicum</name>
    <name type="common">Tomato</name>
    <name type="synonym">Lycopersicon esculentum</name>
    <dbReference type="NCBI Taxonomy" id="4081"/>
    <lineage>
        <taxon>Eukaryota</taxon>
        <taxon>Viridiplantae</taxon>
        <taxon>Streptophyta</taxon>
        <taxon>Embryophyta</taxon>
        <taxon>Tracheophyta</taxon>
        <taxon>Spermatophyta</taxon>
        <taxon>Magnoliopsida</taxon>
        <taxon>eudicotyledons</taxon>
        <taxon>Gunneridae</taxon>
        <taxon>Pentapetalae</taxon>
        <taxon>asterids</taxon>
        <taxon>lamiids</taxon>
        <taxon>Solanales</taxon>
        <taxon>Solanaceae</taxon>
        <taxon>Solanoideae</taxon>
        <taxon>Solaneae</taxon>
        <taxon>Solanum</taxon>
        <taxon>Solanum subgen. Lycopersicon</taxon>
    </lineage>
</organism>
<dbReference type="InParanoid" id="K4BQI4"/>
<dbReference type="Gramene" id="Solyc04g017840.1.1">
    <property type="protein sequence ID" value="Solyc04g017840.1.1"/>
    <property type="gene ID" value="Solyc04g017840.1"/>
</dbReference>
<dbReference type="GO" id="GO:0010073">
    <property type="term" value="P:meristem maintenance"/>
    <property type="evidence" value="ECO:0007669"/>
    <property type="project" value="InterPro"/>
</dbReference>
<dbReference type="EnsemblPlants" id="Solyc04g017840.1.1">
    <property type="protein sequence ID" value="Solyc04g017840.1.1"/>
    <property type="gene ID" value="Solyc04g017840.1"/>
</dbReference>
<proteinExistence type="predicted"/>
<evidence type="ECO:0000313" key="3">
    <source>
        <dbReference type="EnsemblPlants" id="Solyc04g017840.1.1"/>
    </source>
</evidence>
<protein>
    <recommendedName>
        <fullName evidence="2">Aminotransferase-like plant mobile domain-containing protein</fullName>
    </recommendedName>
</protein>
<dbReference type="PANTHER" id="PTHR46033:SF67">
    <property type="entry name" value="AMINOTRANSFERASE-LIKE, PLANT MOBILE DOMAIN FAMILY PROTEIN"/>
    <property type="match status" value="1"/>
</dbReference>
<feature type="domain" description="Aminotransferase-like plant mobile" evidence="2">
    <location>
        <begin position="4"/>
        <end position="98"/>
    </location>
</feature>
<dbReference type="Proteomes" id="UP000004994">
    <property type="component" value="Chromosome 4"/>
</dbReference>
<dbReference type="InterPro" id="IPR019557">
    <property type="entry name" value="AminoTfrase-like_pln_mobile"/>
</dbReference>
<accession>K4BQI4</accession>
<evidence type="ECO:0000259" key="2">
    <source>
        <dbReference type="Pfam" id="PF10536"/>
    </source>
</evidence>
<evidence type="ECO:0000313" key="4">
    <source>
        <dbReference type="Proteomes" id="UP000004994"/>
    </source>
</evidence>
<sequence length="249" mass="28904">MNSGKDYEHEAFLSLCLSRFVFPCIVGSPIFSIDVNMARGMRLVLSPGVLPSIYRDLGLLRMVMIETGRRNKDIVEIHKLNLWLSLFFVQVWAWERISLQLEHFQEPYRPNRVAMQFGYDQDFPKWIPSSPSSSELAWYNYSTPIASDLRLYYPSRLFEPDVTTRYLKWWRNKLIDKWRIALMFLLKHIAEKTVHTSIDGSGSSSARSMERSKAFVLTTTCTKISEGNMAMGNHEKESGAYDMIDILKL</sequence>
<feature type="domain" description="Aminotransferase-like plant mobile" evidence="2">
    <location>
        <begin position="104"/>
        <end position="171"/>
    </location>
</feature>
<dbReference type="eggNOG" id="ENOG502QSN7">
    <property type="taxonomic scope" value="Eukaryota"/>
</dbReference>
<dbReference type="PaxDb" id="4081-Solyc04g017840.1.1"/>
<dbReference type="InterPro" id="IPR044824">
    <property type="entry name" value="MAIN-like"/>
</dbReference>
<dbReference type="AlphaFoldDB" id="K4BQI4"/>
<dbReference type="HOGENOM" id="CLU_097719_0_0_1"/>
<dbReference type="STRING" id="4081.K4BQI4"/>